<reference evidence="1" key="1">
    <citation type="submission" date="2014-09" db="EMBL/GenBank/DDBJ databases">
        <authorList>
            <person name="Magalhaes I.L.F."/>
            <person name="Oliveira U."/>
            <person name="Santos F.R."/>
            <person name="Vidigal T.H.D.A."/>
            <person name="Brescovit A.D."/>
            <person name="Santos A.J."/>
        </authorList>
    </citation>
    <scope>NUCLEOTIDE SEQUENCE</scope>
    <source>
        <tissue evidence="1">Shoot tissue taken approximately 20 cm above the soil surface</tissue>
    </source>
</reference>
<proteinExistence type="predicted"/>
<dbReference type="EMBL" id="GBRH01169676">
    <property type="protein sequence ID" value="JAE28220.1"/>
    <property type="molecule type" value="Transcribed_RNA"/>
</dbReference>
<protein>
    <submittedName>
        <fullName evidence="1">Uncharacterized protein</fullName>
    </submittedName>
</protein>
<dbReference type="Gene3D" id="3.30.40.10">
    <property type="entry name" value="Zinc/RING finger domain, C3HC4 (zinc finger)"/>
    <property type="match status" value="1"/>
</dbReference>
<evidence type="ECO:0000313" key="1">
    <source>
        <dbReference type="EMBL" id="JAE28220.1"/>
    </source>
</evidence>
<name>A0A0A9GT73_ARUDO</name>
<reference evidence="1" key="2">
    <citation type="journal article" date="2015" name="Data Brief">
        <title>Shoot transcriptome of the giant reed, Arundo donax.</title>
        <authorList>
            <person name="Barrero R.A."/>
            <person name="Guerrero F.D."/>
            <person name="Moolhuijzen P."/>
            <person name="Goolsby J.A."/>
            <person name="Tidwell J."/>
            <person name="Bellgard S.E."/>
            <person name="Bellgard M.I."/>
        </authorList>
    </citation>
    <scope>NUCLEOTIDE SEQUENCE</scope>
    <source>
        <tissue evidence="1">Shoot tissue taken approximately 20 cm above the soil surface</tissue>
    </source>
</reference>
<organism evidence="1">
    <name type="scientific">Arundo donax</name>
    <name type="common">Giant reed</name>
    <name type="synonym">Donax arundinaceus</name>
    <dbReference type="NCBI Taxonomy" id="35708"/>
    <lineage>
        <taxon>Eukaryota</taxon>
        <taxon>Viridiplantae</taxon>
        <taxon>Streptophyta</taxon>
        <taxon>Embryophyta</taxon>
        <taxon>Tracheophyta</taxon>
        <taxon>Spermatophyta</taxon>
        <taxon>Magnoliopsida</taxon>
        <taxon>Liliopsida</taxon>
        <taxon>Poales</taxon>
        <taxon>Poaceae</taxon>
        <taxon>PACMAD clade</taxon>
        <taxon>Arundinoideae</taxon>
        <taxon>Arundineae</taxon>
        <taxon>Arundo</taxon>
    </lineage>
</organism>
<sequence length="35" mass="3893">MCTCFDCADQLKSSSRDCPICQSPIEDVVLARPNF</sequence>
<dbReference type="PANTHER" id="PTHR47820:SF3">
    <property type="entry name" value="OS07G0499800 PROTEIN"/>
    <property type="match status" value="1"/>
</dbReference>
<accession>A0A0A9GT73</accession>
<dbReference type="AlphaFoldDB" id="A0A0A9GT73"/>
<dbReference type="Pfam" id="PF13920">
    <property type="entry name" value="zf-C3HC4_3"/>
    <property type="match status" value="1"/>
</dbReference>
<dbReference type="PANTHER" id="PTHR47820">
    <property type="entry name" value="BNAC05G24000D PROTEIN"/>
    <property type="match status" value="1"/>
</dbReference>
<dbReference type="InterPro" id="IPR013083">
    <property type="entry name" value="Znf_RING/FYVE/PHD"/>
</dbReference>